<name>A0A087TT17_STEMI</name>
<dbReference type="OrthoDB" id="6435577at2759"/>
<dbReference type="InterPro" id="IPR036397">
    <property type="entry name" value="RNaseH_sf"/>
</dbReference>
<dbReference type="EMBL" id="KK116620">
    <property type="protein sequence ID" value="KFM68256.1"/>
    <property type="molecule type" value="Genomic_DNA"/>
</dbReference>
<organism evidence="1 2">
    <name type="scientific">Stegodyphus mimosarum</name>
    <name type="common">African social velvet spider</name>
    <dbReference type="NCBI Taxonomy" id="407821"/>
    <lineage>
        <taxon>Eukaryota</taxon>
        <taxon>Metazoa</taxon>
        <taxon>Ecdysozoa</taxon>
        <taxon>Arthropoda</taxon>
        <taxon>Chelicerata</taxon>
        <taxon>Arachnida</taxon>
        <taxon>Araneae</taxon>
        <taxon>Araneomorphae</taxon>
        <taxon>Entelegynae</taxon>
        <taxon>Eresoidea</taxon>
        <taxon>Eresidae</taxon>
        <taxon>Stegodyphus</taxon>
    </lineage>
</organism>
<gene>
    <name evidence="1" type="ORF">X975_02056</name>
</gene>
<evidence type="ECO:0000313" key="1">
    <source>
        <dbReference type="EMBL" id="KFM68256.1"/>
    </source>
</evidence>
<dbReference type="STRING" id="407821.A0A087TT17"/>
<accession>A0A087TT17</accession>
<keyword evidence="2" id="KW-1185">Reference proteome</keyword>
<dbReference type="GO" id="GO:0003676">
    <property type="term" value="F:nucleic acid binding"/>
    <property type="evidence" value="ECO:0007669"/>
    <property type="project" value="InterPro"/>
</dbReference>
<proteinExistence type="predicted"/>
<feature type="non-terminal residue" evidence="1">
    <location>
        <position position="155"/>
    </location>
</feature>
<reference evidence="1 2" key="1">
    <citation type="submission" date="2013-11" db="EMBL/GenBank/DDBJ databases">
        <title>Genome sequencing of Stegodyphus mimosarum.</title>
        <authorList>
            <person name="Bechsgaard J."/>
        </authorList>
    </citation>
    <scope>NUCLEOTIDE SEQUENCE [LARGE SCALE GENOMIC DNA]</scope>
</reference>
<dbReference type="AlphaFoldDB" id="A0A087TT17"/>
<dbReference type="Gene3D" id="3.30.420.10">
    <property type="entry name" value="Ribonuclease H-like superfamily/Ribonuclease H"/>
    <property type="match status" value="1"/>
</dbReference>
<evidence type="ECO:0000313" key="2">
    <source>
        <dbReference type="Proteomes" id="UP000054359"/>
    </source>
</evidence>
<sequence>MPRSKQRSSFDQVSKFDRGRIVAYPECGLSFREIGSRVERNQTTVMRICDPLNAAGTTRQDHTGLPSYMIIFNRKQLWAWSGQLDPDLNPIENVWDALERRLAALYPPAQTLAALATPLQEQWLSLPMELIDRIIESITHRCMCCIASRGDPIPY</sequence>
<dbReference type="Proteomes" id="UP000054359">
    <property type="component" value="Unassembled WGS sequence"/>
</dbReference>
<protein>
    <submittedName>
        <fullName evidence="1">Transposable element Tcb1 transposase</fullName>
    </submittedName>
</protein>